<feature type="region of interest" description="Disordered" evidence="5">
    <location>
        <begin position="310"/>
        <end position="334"/>
    </location>
</feature>
<dbReference type="GO" id="GO:0006281">
    <property type="term" value="P:DNA repair"/>
    <property type="evidence" value="ECO:0007669"/>
    <property type="project" value="InterPro"/>
</dbReference>
<evidence type="ECO:0000259" key="6">
    <source>
        <dbReference type="Pfam" id="PF08573"/>
    </source>
</evidence>
<feature type="domain" description="DNA endonuclease activator Ctp1 C-terminal" evidence="6">
    <location>
        <begin position="678"/>
        <end position="787"/>
    </location>
</feature>
<evidence type="ECO:0000313" key="8">
    <source>
        <dbReference type="Proteomes" id="UP000799779"/>
    </source>
</evidence>
<dbReference type="AlphaFoldDB" id="A0A6A5WNN8"/>
<proteinExistence type="predicted"/>
<feature type="coiled-coil region" evidence="4">
    <location>
        <begin position="786"/>
        <end position="813"/>
    </location>
</feature>
<feature type="compositionally biased region" description="Basic and acidic residues" evidence="5">
    <location>
        <begin position="324"/>
        <end position="333"/>
    </location>
</feature>
<reference evidence="7" key="1">
    <citation type="journal article" date="2020" name="Stud. Mycol.">
        <title>101 Dothideomycetes genomes: a test case for predicting lifestyles and emergence of pathogens.</title>
        <authorList>
            <person name="Haridas S."/>
            <person name="Albert R."/>
            <person name="Binder M."/>
            <person name="Bloem J."/>
            <person name="Labutti K."/>
            <person name="Salamov A."/>
            <person name="Andreopoulos B."/>
            <person name="Baker S."/>
            <person name="Barry K."/>
            <person name="Bills G."/>
            <person name="Bluhm B."/>
            <person name="Cannon C."/>
            <person name="Castanera R."/>
            <person name="Culley D."/>
            <person name="Daum C."/>
            <person name="Ezra D."/>
            <person name="Gonzalez J."/>
            <person name="Henrissat B."/>
            <person name="Kuo A."/>
            <person name="Liang C."/>
            <person name="Lipzen A."/>
            <person name="Lutzoni F."/>
            <person name="Magnuson J."/>
            <person name="Mondo S."/>
            <person name="Nolan M."/>
            <person name="Ohm R."/>
            <person name="Pangilinan J."/>
            <person name="Park H.-J."/>
            <person name="Ramirez L."/>
            <person name="Alfaro M."/>
            <person name="Sun H."/>
            <person name="Tritt A."/>
            <person name="Yoshinaga Y."/>
            <person name="Zwiers L.-H."/>
            <person name="Turgeon B."/>
            <person name="Goodwin S."/>
            <person name="Spatafora J."/>
            <person name="Crous P."/>
            <person name="Grigoriev I."/>
        </authorList>
    </citation>
    <scope>NUCLEOTIDE SEQUENCE</scope>
    <source>
        <strain evidence="7">CBS 123094</strain>
    </source>
</reference>
<feature type="region of interest" description="Disordered" evidence="5">
    <location>
        <begin position="519"/>
        <end position="649"/>
    </location>
</feature>
<accession>A0A6A5WNN8</accession>
<dbReference type="EMBL" id="ML977577">
    <property type="protein sequence ID" value="KAF2002504.1"/>
    <property type="molecule type" value="Genomic_DNA"/>
</dbReference>
<evidence type="ECO:0000256" key="2">
    <source>
        <dbReference type="ARBA" id="ARBA00022763"/>
    </source>
</evidence>
<keyword evidence="2" id="KW-0227">DNA damage</keyword>
<evidence type="ECO:0000313" key="7">
    <source>
        <dbReference type="EMBL" id="KAF2002504.1"/>
    </source>
</evidence>
<feature type="compositionally biased region" description="Low complexity" evidence="5">
    <location>
        <begin position="595"/>
        <end position="609"/>
    </location>
</feature>
<protein>
    <submittedName>
        <fullName evidence="7">SAE2-domain-containing protein</fullName>
    </submittedName>
</protein>
<evidence type="ECO:0000256" key="5">
    <source>
        <dbReference type="SAM" id="MobiDB-lite"/>
    </source>
</evidence>
<keyword evidence="3" id="KW-0539">Nucleus</keyword>
<dbReference type="Proteomes" id="UP000799779">
    <property type="component" value="Unassembled WGS sequence"/>
</dbReference>
<evidence type="ECO:0000256" key="3">
    <source>
        <dbReference type="ARBA" id="ARBA00023242"/>
    </source>
</evidence>
<feature type="compositionally biased region" description="Polar residues" evidence="5">
    <location>
        <begin position="565"/>
        <end position="574"/>
    </location>
</feature>
<comment type="subcellular location">
    <subcellularLocation>
        <location evidence="1">Nucleus</location>
    </subcellularLocation>
</comment>
<sequence>MSDNAAWLDKHRTLLTCGLRSVSDEVIDNLQMEIKRRDDAHEKELKIRDDEQQELFLRFNQEVSKNIHLVDENSEFKHELKGLQQKFAKSGIDATGQGTRPNVLPNEINMDVTVPREEFRHLSEKYNELSEMYQDTARKARYLEKKVISVMQKNKDMKENVRLWQEYSAREIAKKEGTPKTLPKSDMLLLSAVNEPLAAKQRSPVNAFLQTPQPLGRLDRSSPLLMPPFDFEILLPPQESTTVPSTESGQVHTVDNTAATSAPNHEPPVPDLRYTRSYDCGNDARTTTELVHPATGFDRPEDCETIMTASSQTTQDEPMPHLSDQTDHRSRNLDEDDVPEIVSERCLKRKRAPPSNFEVYTDCVRLNGTPDNPYRIKEEFFSSPPRPILGHPLVRKETLDLDELGPNEITTTQRRRQLRRAPSNLMNILRHQRSTSEPLIKDEPRENYPPITNDNEQVLIDASVHDLRALSEPTEPALNAHHALQPVDGNVRANESPNEDSPRKRLEFHQIRQLWKYQTVTESGENRPPTKEHTVRLTPNAARAHINKRIHATKKARTHQEDKQQTPARGTKTNPLALPERGEQNDTPSSRPGSRKGPMAPRRPGPRAGKISKVRLAPEKYTSTAPWPGPQKNAATSAGPNPSSTVVSQTPIRFRPLAELKISDFKPNPAYTDGYSFAFTETVRKRADRACLAGCSREDCCGSHFRVLATVAHPLTPFEEESLLKEHLGDAYDSMCLTQMSTDERKELVLQARTRQMAQKHGKHRQAFERHTTPPGFWRVDFPSTQEEQDDRVKAAQMEKKMVEERRMEAMRKGGRWLFRDE</sequence>
<organism evidence="7 8">
    <name type="scientific">Amniculicola lignicola CBS 123094</name>
    <dbReference type="NCBI Taxonomy" id="1392246"/>
    <lineage>
        <taxon>Eukaryota</taxon>
        <taxon>Fungi</taxon>
        <taxon>Dikarya</taxon>
        <taxon>Ascomycota</taxon>
        <taxon>Pezizomycotina</taxon>
        <taxon>Dothideomycetes</taxon>
        <taxon>Pleosporomycetidae</taxon>
        <taxon>Pleosporales</taxon>
        <taxon>Amniculicolaceae</taxon>
        <taxon>Amniculicola</taxon>
    </lineage>
</organism>
<gene>
    <name evidence="7" type="ORF">P154DRAFT_618564</name>
</gene>
<dbReference type="OrthoDB" id="5801062at2759"/>
<evidence type="ECO:0000256" key="4">
    <source>
        <dbReference type="SAM" id="Coils"/>
    </source>
</evidence>
<dbReference type="InterPro" id="IPR013882">
    <property type="entry name" value="Ctp1_C"/>
</dbReference>
<dbReference type="GO" id="GO:0005634">
    <property type="term" value="C:nucleus"/>
    <property type="evidence" value="ECO:0007669"/>
    <property type="project" value="UniProtKB-SubCell"/>
</dbReference>
<feature type="compositionally biased region" description="Basic residues" evidence="5">
    <location>
        <begin position="545"/>
        <end position="557"/>
    </location>
</feature>
<feature type="region of interest" description="Disordered" evidence="5">
    <location>
        <begin position="483"/>
        <end position="507"/>
    </location>
</feature>
<feature type="compositionally biased region" description="Polar residues" evidence="5">
    <location>
        <begin position="633"/>
        <end position="649"/>
    </location>
</feature>
<name>A0A6A5WNN8_9PLEO</name>
<feature type="compositionally biased region" description="Basic and acidic residues" evidence="5">
    <location>
        <begin position="524"/>
        <end position="535"/>
    </location>
</feature>
<dbReference type="Pfam" id="PF08573">
    <property type="entry name" value="SAE2"/>
    <property type="match status" value="1"/>
</dbReference>
<keyword evidence="8" id="KW-1185">Reference proteome</keyword>
<evidence type="ECO:0000256" key="1">
    <source>
        <dbReference type="ARBA" id="ARBA00004123"/>
    </source>
</evidence>
<keyword evidence="4" id="KW-0175">Coiled coil</keyword>